<reference evidence="3 5" key="2">
    <citation type="submission" date="2018-03" db="EMBL/GenBank/DDBJ databases">
        <authorList>
            <person name="Fogelqvist J."/>
        </authorList>
    </citation>
    <scope>NUCLEOTIDE SEQUENCE [LARGE SCALE GENOMIC DNA]</scope>
</reference>
<reference evidence="2 4" key="1">
    <citation type="submission" date="2015-02" db="EMBL/GenBank/DDBJ databases">
        <authorList>
            <person name="Chooi Y.-H."/>
        </authorList>
    </citation>
    <scope>NUCLEOTIDE SEQUENCE [LARGE SCALE GENOMIC DNA]</scope>
    <source>
        <strain evidence="2">E3</strain>
    </source>
</reference>
<dbReference type="AlphaFoldDB" id="A0A0G4IWI0"/>
<name>A0A0G4IWI0_PLABS</name>
<keyword evidence="1" id="KW-0812">Transmembrane</keyword>
<feature type="transmembrane region" description="Helical" evidence="1">
    <location>
        <begin position="64"/>
        <end position="84"/>
    </location>
</feature>
<geneLocation type="mitochondrion" evidence="3"/>
<protein>
    <submittedName>
        <fullName evidence="2">Uncharacterized protein</fullName>
    </submittedName>
</protein>
<evidence type="ECO:0000313" key="5">
    <source>
        <dbReference type="Proteomes" id="UP000290189"/>
    </source>
</evidence>
<dbReference type="Proteomes" id="UP000290189">
    <property type="component" value="Unassembled WGS sequence"/>
</dbReference>
<dbReference type="Proteomes" id="UP000039324">
    <property type="component" value="Unassembled WGS sequence"/>
</dbReference>
<keyword evidence="1" id="KW-0472">Membrane</keyword>
<feature type="transmembrane region" description="Helical" evidence="1">
    <location>
        <begin position="25"/>
        <end position="43"/>
    </location>
</feature>
<accession>A0A0G4IWI0</accession>
<dbReference type="EMBL" id="CDSF01000091">
    <property type="protein sequence ID" value="CEO99514.1"/>
    <property type="molecule type" value="Genomic_DNA"/>
</dbReference>
<keyword evidence="4" id="KW-1185">Reference proteome</keyword>
<feature type="transmembrane region" description="Helical" evidence="1">
    <location>
        <begin position="147"/>
        <end position="168"/>
    </location>
</feature>
<evidence type="ECO:0000256" key="1">
    <source>
        <dbReference type="SAM" id="Phobius"/>
    </source>
</evidence>
<organism evidence="2 4">
    <name type="scientific">Plasmodiophora brassicae</name>
    <name type="common">Clubroot disease agent</name>
    <dbReference type="NCBI Taxonomy" id="37360"/>
    <lineage>
        <taxon>Eukaryota</taxon>
        <taxon>Sar</taxon>
        <taxon>Rhizaria</taxon>
        <taxon>Endomyxa</taxon>
        <taxon>Phytomyxea</taxon>
        <taxon>Plasmodiophorida</taxon>
        <taxon>Plasmodiophoridae</taxon>
        <taxon>Plasmodiophora</taxon>
    </lineage>
</organism>
<feature type="transmembrane region" description="Helical" evidence="1">
    <location>
        <begin position="104"/>
        <end position="126"/>
    </location>
</feature>
<evidence type="ECO:0000313" key="4">
    <source>
        <dbReference type="Proteomes" id="UP000039324"/>
    </source>
</evidence>
<evidence type="ECO:0000313" key="2">
    <source>
        <dbReference type="EMBL" id="CEO99514.1"/>
    </source>
</evidence>
<feature type="transmembrane region" description="Helical" evidence="1">
    <location>
        <begin position="180"/>
        <end position="200"/>
    </location>
</feature>
<sequence length="310" mass="33910">MADPLPALPCSGSLTTFVPISRVDNAAYCAVTGAICYMIVSNSRDLFTKYSRAVKCLIRADRPLPNMIVLIEFALVAIWFTLLIGDLLNATCDAPGVSYSTHFALSYMTLHSLYLSQITLFTARILTICRHFATLTVPRGISYIEQIIVLKSIVSPTVFAVRTFGYAGDLFLTWGNYNHQWIAEVGITIGILLITIASATKLELIKDKRIQAPIYSIAIMLVEPIVSMVLDLLESEFKVWGPPMTVWKIMEFLVLRVSLTMTTRLDRTLHEKSTGTTGTHSKGPAGSAAVVSKFSAHAEGGSAAPLTSRT</sequence>
<keyword evidence="1" id="KW-1133">Transmembrane helix</keyword>
<keyword evidence="3" id="KW-0496">Mitochondrion</keyword>
<gene>
    <name evidence="2" type="ORF">PBRA_007247</name>
    <name evidence="3" type="ORF">PLBR_LOCUS3204</name>
</gene>
<evidence type="ECO:0000313" key="3">
    <source>
        <dbReference type="EMBL" id="SPQ95989.1"/>
    </source>
</evidence>
<dbReference type="EMBL" id="OVEO01000005">
    <property type="protein sequence ID" value="SPQ95989.1"/>
    <property type="molecule type" value="Genomic_DNA"/>
</dbReference>
<proteinExistence type="predicted"/>